<comment type="caution">
    <text evidence="1">The sequence shown here is derived from an EMBL/GenBank/DDBJ whole genome shotgun (WGS) entry which is preliminary data.</text>
</comment>
<dbReference type="AlphaFoldDB" id="A0A8I2YLL2"/>
<keyword evidence="2" id="KW-1185">Reference proteome</keyword>
<accession>A0A8I2YLL2</accession>
<reference evidence="1" key="1">
    <citation type="submission" date="2021-03" db="EMBL/GenBank/DDBJ databases">
        <title>Evolutionary innovations through gain and loss of genes in the ectomycorrhizal Boletales.</title>
        <authorList>
            <person name="Wu G."/>
            <person name="Miyauchi S."/>
            <person name="Morin E."/>
            <person name="Yang Z.-L."/>
            <person name="Xu J."/>
            <person name="Martin F.M."/>
        </authorList>
    </citation>
    <scope>NUCLEOTIDE SEQUENCE</scope>
    <source>
        <strain evidence="1">BR01</strain>
    </source>
</reference>
<organism evidence="1 2">
    <name type="scientific">Boletus reticuloceps</name>
    <dbReference type="NCBI Taxonomy" id="495285"/>
    <lineage>
        <taxon>Eukaryota</taxon>
        <taxon>Fungi</taxon>
        <taxon>Dikarya</taxon>
        <taxon>Basidiomycota</taxon>
        <taxon>Agaricomycotina</taxon>
        <taxon>Agaricomycetes</taxon>
        <taxon>Agaricomycetidae</taxon>
        <taxon>Boletales</taxon>
        <taxon>Boletineae</taxon>
        <taxon>Boletaceae</taxon>
        <taxon>Boletoideae</taxon>
        <taxon>Boletus</taxon>
    </lineage>
</organism>
<protein>
    <submittedName>
        <fullName evidence="1">Uncharacterized protein</fullName>
    </submittedName>
</protein>
<dbReference type="EMBL" id="JAGFBS010000019">
    <property type="protein sequence ID" value="KAG6374040.1"/>
    <property type="molecule type" value="Genomic_DNA"/>
</dbReference>
<name>A0A8I2YLL2_9AGAM</name>
<gene>
    <name evidence="1" type="ORF">JVT61DRAFT_4679</name>
</gene>
<sequence length="78" mass="8504">MEGIYPITIVNSRQAKISVSIAITGETGGEEDTFFEMNPGDSGTWKRGHMQVAMVYLHDAGETRIMTIPTGGADYHIT</sequence>
<dbReference type="Proteomes" id="UP000683000">
    <property type="component" value="Unassembled WGS sequence"/>
</dbReference>
<proteinExistence type="predicted"/>
<dbReference type="OrthoDB" id="2606964at2759"/>
<evidence type="ECO:0000313" key="2">
    <source>
        <dbReference type="Proteomes" id="UP000683000"/>
    </source>
</evidence>
<evidence type="ECO:0000313" key="1">
    <source>
        <dbReference type="EMBL" id="KAG6374040.1"/>
    </source>
</evidence>